<dbReference type="Gene3D" id="3.50.50.60">
    <property type="entry name" value="FAD/NAD(P)-binding domain"/>
    <property type="match status" value="1"/>
</dbReference>
<evidence type="ECO:0000313" key="2">
    <source>
        <dbReference type="EMBL" id="RNA70047.1"/>
    </source>
</evidence>
<dbReference type="InterPro" id="IPR036188">
    <property type="entry name" value="FAD/NAD-bd_sf"/>
</dbReference>
<dbReference type="GO" id="GO:0005737">
    <property type="term" value="C:cytoplasm"/>
    <property type="evidence" value="ECO:0007669"/>
    <property type="project" value="TreeGrafter"/>
</dbReference>
<gene>
    <name evidence="2" type="ORF">EBO34_08990</name>
</gene>
<dbReference type="AlphaFoldDB" id="A0A3M7TWQ9"/>
<name>A0A3M7TWQ9_9BACI</name>
<dbReference type="InterPro" id="IPR006076">
    <property type="entry name" value="FAD-dep_OxRdtase"/>
</dbReference>
<sequence length="399" mass="44585">MTLHTGSLYWPTTHKHTAVYPKLTGDAECDVLIIGGGEAGALMAYTLSEHRVSTILVEKNTIAGGSASANTGLIQFSNDKMLTDLAKKIGEKAAVQFYKRCLKATDDLEVITKRLTYKSDYKRRKSLFYASSKGDEKKLRKEYDMLKKHGFPVSLLEPHEIRSLFPFEKEIAIISDLDAELNPYKLAVSLVQEASRNGVQVYENTEVLGHEFSDGGGRFRTTKGTIRAKKVVYATGYETAEFTTIKKAVLNRSYAITTHPVKDLNMWYDRALIWETAQPYLYMRTTPDNRIIAGGLDVSASEPESDPDKVKGKGWELLSLVQEHFPIRDLAVAHEWSATFGESKDGLPFIGRHPKHENVYFLLGYGGNGTVYCTIGAEIIKDLILYGYSHDAPLVALDR</sequence>
<dbReference type="PANTHER" id="PTHR13847">
    <property type="entry name" value="SARCOSINE DEHYDROGENASE-RELATED"/>
    <property type="match status" value="1"/>
</dbReference>
<keyword evidence="3" id="KW-1185">Reference proteome</keyword>
<evidence type="ECO:0000259" key="1">
    <source>
        <dbReference type="Pfam" id="PF01266"/>
    </source>
</evidence>
<dbReference type="SUPFAM" id="SSF51905">
    <property type="entry name" value="FAD/NAD(P)-binding domain"/>
    <property type="match status" value="1"/>
</dbReference>
<dbReference type="PANTHER" id="PTHR13847:SF201">
    <property type="entry name" value="PUTATIBE OXIDOREDUCTASE"/>
    <property type="match status" value="1"/>
</dbReference>
<feature type="domain" description="FAD dependent oxidoreductase" evidence="1">
    <location>
        <begin position="30"/>
        <end position="382"/>
    </location>
</feature>
<dbReference type="RefSeq" id="WP_122897558.1">
    <property type="nucleotide sequence ID" value="NZ_RHIB01000001.1"/>
</dbReference>
<dbReference type="Pfam" id="PF01266">
    <property type="entry name" value="DAO"/>
    <property type="match status" value="1"/>
</dbReference>
<protein>
    <submittedName>
        <fullName evidence="2">FAD-binding oxidoreductase</fullName>
    </submittedName>
</protein>
<proteinExistence type="predicted"/>
<evidence type="ECO:0000313" key="3">
    <source>
        <dbReference type="Proteomes" id="UP000278746"/>
    </source>
</evidence>
<dbReference type="OrthoDB" id="571248at2"/>
<reference evidence="2 3" key="1">
    <citation type="submission" date="2018-10" db="EMBL/GenBank/DDBJ databases">
        <title>Bacillus Keqinensis sp. nov., a moderately halophilic bacterium isolated from a saline-alkaline lake.</title>
        <authorList>
            <person name="Wang H."/>
        </authorList>
    </citation>
    <scope>NUCLEOTIDE SEQUENCE [LARGE SCALE GENOMIC DNA]</scope>
    <source>
        <strain evidence="2 3">KQ-3</strain>
    </source>
</reference>
<dbReference type="EMBL" id="RHIB01000001">
    <property type="protein sequence ID" value="RNA70047.1"/>
    <property type="molecule type" value="Genomic_DNA"/>
</dbReference>
<dbReference type="Proteomes" id="UP000278746">
    <property type="component" value="Unassembled WGS sequence"/>
</dbReference>
<dbReference type="Gene3D" id="3.30.9.10">
    <property type="entry name" value="D-Amino Acid Oxidase, subunit A, domain 2"/>
    <property type="match status" value="1"/>
</dbReference>
<organism evidence="2 3">
    <name type="scientific">Alteribacter keqinensis</name>
    <dbReference type="NCBI Taxonomy" id="2483800"/>
    <lineage>
        <taxon>Bacteria</taxon>
        <taxon>Bacillati</taxon>
        <taxon>Bacillota</taxon>
        <taxon>Bacilli</taxon>
        <taxon>Bacillales</taxon>
        <taxon>Bacillaceae</taxon>
        <taxon>Alteribacter</taxon>
    </lineage>
</organism>
<comment type="caution">
    <text evidence="2">The sequence shown here is derived from an EMBL/GenBank/DDBJ whole genome shotgun (WGS) entry which is preliminary data.</text>
</comment>
<accession>A0A3M7TWQ9</accession>